<name>R0ITI0_EXST2</name>
<dbReference type="PANTHER" id="PTHR48100:SF1">
    <property type="entry name" value="HISTIDINE PHOSPHATASE FAMILY PROTEIN-RELATED"/>
    <property type="match status" value="1"/>
</dbReference>
<dbReference type="AlphaFoldDB" id="R0ITI0"/>
<dbReference type="GO" id="GO:0016791">
    <property type="term" value="F:phosphatase activity"/>
    <property type="evidence" value="ECO:0007669"/>
    <property type="project" value="TreeGrafter"/>
</dbReference>
<dbReference type="SMART" id="SM00855">
    <property type="entry name" value="PGAM"/>
    <property type="match status" value="1"/>
</dbReference>
<accession>R0ITI0</accession>
<evidence type="ECO:0008006" key="3">
    <source>
        <dbReference type="Google" id="ProtNLM"/>
    </source>
</evidence>
<dbReference type="InterPro" id="IPR050275">
    <property type="entry name" value="PGM_Phosphatase"/>
</dbReference>
<dbReference type="SUPFAM" id="SSF53254">
    <property type="entry name" value="Phosphoglycerate mutase-like"/>
    <property type="match status" value="1"/>
</dbReference>
<dbReference type="EMBL" id="KB908559">
    <property type="protein sequence ID" value="EOA87956.1"/>
    <property type="molecule type" value="Genomic_DNA"/>
</dbReference>
<evidence type="ECO:0000313" key="1">
    <source>
        <dbReference type="EMBL" id="EOA87956.1"/>
    </source>
</evidence>
<dbReference type="HOGENOM" id="CLU_039184_0_1_1"/>
<dbReference type="InterPro" id="IPR029033">
    <property type="entry name" value="His_PPase_superfam"/>
</dbReference>
<organism evidence="1 2">
    <name type="scientific">Exserohilum turcicum (strain 28A)</name>
    <name type="common">Northern leaf blight fungus</name>
    <name type="synonym">Setosphaeria turcica</name>
    <dbReference type="NCBI Taxonomy" id="671987"/>
    <lineage>
        <taxon>Eukaryota</taxon>
        <taxon>Fungi</taxon>
        <taxon>Dikarya</taxon>
        <taxon>Ascomycota</taxon>
        <taxon>Pezizomycotina</taxon>
        <taxon>Dothideomycetes</taxon>
        <taxon>Pleosporomycetidae</taxon>
        <taxon>Pleosporales</taxon>
        <taxon>Pleosporineae</taxon>
        <taxon>Pleosporaceae</taxon>
        <taxon>Exserohilum</taxon>
    </lineage>
</organism>
<dbReference type="Pfam" id="PF00300">
    <property type="entry name" value="His_Phos_1"/>
    <property type="match status" value="1"/>
</dbReference>
<dbReference type="GeneID" id="19398086"/>
<reference evidence="1 2" key="1">
    <citation type="journal article" date="2012" name="PLoS Pathog.">
        <title>Diverse lifestyles and strategies of plant pathogenesis encoded in the genomes of eighteen Dothideomycetes fungi.</title>
        <authorList>
            <person name="Ohm R.A."/>
            <person name="Feau N."/>
            <person name="Henrissat B."/>
            <person name="Schoch C.L."/>
            <person name="Horwitz B.A."/>
            <person name="Barry K.W."/>
            <person name="Condon B.J."/>
            <person name="Copeland A.C."/>
            <person name="Dhillon B."/>
            <person name="Glaser F."/>
            <person name="Hesse C.N."/>
            <person name="Kosti I."/>
            <person name="LaButti K."/>
            <person name="Lindquist E.A."/>
            <person name="Lucas S."/>
            <person name="Salamov A.A."/>
            <person name="Bradshaw R.E."/>
            <person name="Ciuffetti L."/>
            <person name="Hamelin R.C."/>
            <person name="Kema G.H.J."/>
            <person name="Lawrence C."/>
            <person name="Scott J.A."/>
            <person name="Spatafora J.W."/>
            <person name="Turgeon B.G."/>
            <person name="de Wit P.J.G.M."/>
            <person name="Zhong S."/>
            <person name="Goodwin S.B."/>
            <person name="Grigoriev I.V."/>
        </authorList>
    </citation>
    <scope>NUCLEOTIDE SEQUENCE [LARGE SCALE GENOMIC DNA]</scope>
    <source>
        <strain evidence="2">28A</strain>
    </source>
</reference>
<evidence type="ECO:0000313" key="2">
    <source>
        <dbReference type="Proteomes" id="UP000016935"/>
    </source>
</evidence>
<keyword evidence="2" id="KW-1185">Reference proteome</keyword>
<dbReference type="InterPro" id="IPR013078">
    <property type="entry name" value="His_Pase_superF_clade-1"/>
</dbReference>
<dbReference type="eggNOG" id="KOG4754">
    <property type="taxonomic scope" value="Eukaryota"/>
</dbReference>
<gene>
    <name evidence="1" type="ORF">SETTUDRAFT_160857</name>
</gene>
<dbReference type="PANTHER" id="PTHR48100">
    <property type="entry name" value="BROAD-SPECIFICITY PHOSPHATASE YOR283W-RELATED"/>
    <property type="match status" value="1"/>
</dbReference>
<proteinExistence type="predicted"/>
<dbReference type="Proteomes" id="UP000016935">
    <property type="component" value="Unassembled WGS sequence"/>
</dbReference>
<dbReference type="CDD" id="cd07067">
    <property type="entry name" value="HP_PGM_like"/>
    <property type="match status" value="1"/>
</dbReference>
<dbReference type="Gene3D" id="3.40.50.1240">
    <property type="entry name" value="Phosphoglycerate mutase-like"/>
    <property type="match status" value="1"/>
</dbReference>
<reference evidence="1 2" key="2">
    <citation type="journal article" date="2013" name="PLoS Genet.">
        <title>Comparative genome structure, secondary metabolite, and effector coding capacity across Cochliobolus pathogens.</title>
        <authorList>
            <person name="Condon B.J."/>
            <person name="Leng Y."/>
            <person name="Wu D."/>
            <person name="Bushley K.E."/>
            <person name="Ohm R.A."/>
            <person name="Otillar R."/>
            <person name="Martin J."/>
            <person name="Schackwitz W."/>
            <person name="Grimwood J."/>
            <person name="MohdZainudin N."/>
            <person name="Xue C."/>
            <person name="Wang R."/>
            <person name="Manning V.A."/>
            <person name="Dhillon B."/>
            <person name="Tu Z.J."/>
            <person name="Steffenson B.J."/>
            <person name="Salamov A."/>
            <person name="Sun H."/>
            <person name="Lowry S."/>
            <person name="LaButti K."/>
            <person name="Han J."/>
            <person name="Copeland A."/>
            <person name="Lindquist E."/>
            <person name="Barry K."/>
            <person name="Schmutz J."/>
            <person name="Baker S.E."/>
            <person name="Ciuffetti L.M."/>
            <person name="Grigoriev I.V."/>
            <person name="Zhong S."/>
            <person name="Turgeon B.G."/>
        </authorList>
    </citation>
    <scope>NUCLEOTIDE SEQUENCE [LARGE SCALE GENOMIC DNA]</scope>
    <source>
        <strain evidence="2">28A</strain>
    </source>
</reference>
<dbReference type="GO" id="GO:0005737">
    <property type="term" value="C:cytoplasm"/>
    <property type="evidence" value="ECO:0007669"/>
    <property type="project" value="TreeGrafter"/>
</dbReference>
<protein>
    <recommendedName>
        <fullName evidence="3">Phosphoglycerate mutase-like protein</fullName>
    </recommendedName>
</protein>
<dbReference type="OrthoDB" id="496981at2759"/>
<dbReference type="RefSeq" id="XP_008024460.1">
    <property type="nucleotide sequence ID" value="XM_008026269.1"/>
</dbReference>
<sequence>MSTSEHSAVVAPVDAEEGEFHFEYTVHKGVFMQSEDETDDTKFDFKKTNFGLIPRSYPTDAHADDQRQWKRLEKYVRSLAATASWNERVKLLFLGRHGQGWHNVAETKYGTEAWDCYWSALDGADGITWADAHLTPVGEAQAKDVRDLWAAQIPLGIPLPEKYYVSPLTRTIQTADQTFSSLPLPATHAYKPLIKELLREALGIHTCDRRSTRSHIHTSFPHVVFEPGFAQNDHLWLPDYREPRSARRYRLAVLLDELFSATEEDGEGRREIFVSLTSHSGAIGSILQVLGHRSIIPSFPTPQYQQQQQQYEKNK</sequence>